<dbReference type="AlphaFoldDB" id="A0A670K8J0"/>
<accession>A0A670K8J0</accession>
<proteinExistence type="predicted"/>
<feature type="domain" description="Reverse transcriptase/retrotransposon-derived protein RNase H-like" evidence="1">
    <location>
        <begin position="11"/>
        <end position="109"/>
    </location>
</feature>
<dbReference type="GeneTree" id="ENSGT01120000272223"/>
<dbReference type="SUPFAM" id="SSF56672">
    <property type="entry name" value="DNA/RNA polymerases"/>
    <property type="match status" value="1"/>
</dbReference>
<dbReference type="OMA" id="ICHLLEY"/>
<dbReference type="PANTHER" id="PTHR33064:SF37">
    <property type="entry name" value="RIBONUCLEASE H"/>
    <property type="match status" value="1"/>
</dbReference>
<protein>
    <recommendedName>
        <fullName evidence="1">Reverse transcriptase/retrotransposon-derived protein RNase H-like domain-containing protein</fullName>
    </recommendedName>
</protein>
<evidence type="ECO:0000313" key="3">
    <source>
        <dbReference type="Proteomes" id="UP000472272"/>
    </source>
</evidence>
<dbReference type="PANTHER" id="PTHR33064">
    <property type="entry name" value="POL PROTEIN"/>
    <property type="match status" value="1"/>
</dbReference>
<evidence type="ECO:0000313" key="2">
    <source>
        <dbReference type="Ensembl" id="ENSPMRP00000033111.1"/>
    </source>
</evidence>
<dbReference type="Ensembl" id="ENSPMRT00000035128.1">
    <property type="protein sequence ID" value="ENSPMRP00000033111.1"/>
    <property type="gene ID" value="ENSPMRG00000021463.1"/>
</dbReference>
<dbReference type="Gene3D" id="3.10.20.370">
    <property type="match status" value="1"/>
</dbReference>
<dbReference type="InterPro" id="IPR041577">
    <property type="entry name" value="RT_RNaseH_2"/>
</dbReference>
<name>A0A670K8J0_PODMU</name>
<organism evidence="2 3">
    <name type="scientific">Podarcis muralis</name>
    <name type="common">Wall lizard</name>
    <name type="synonym">Lacerta muralis</name>
    <dbReference type="NCBI Taxonomy" id="64176"/>
    <lineage>
        <taxon>Eukaryota</taxon>
        <taxon>Metazoa</taxon>
        <taxon>Chordata</taxon>
        <taxon>Craniata</taxon>
        <taxon>Vertebrata</taxon>
        <taxon>Euteleostomi</taxon>
        <taxon>Lepidosauria</taxon>
        <taxon>Squamata</taxon>
        <taxon>Bifurcata</taxon>
        <taxon>Unidentata</taxon>
        <taxon>Episquamata</taxon>
        <taxon>Laterata</taxon>
        <taxon>Lacertibaenia</taxon>
        <taxon>Lacertidae</taxon>
        <taxon>Podarcis</taxon>
    </lineage>
</organism>
<sequence length="146" mass="16073">MDPDAPDQLQWSAEALEAFESIKRELRSAPALGLPDYRLPFTLYVHENKGVASGVLTQPFQGRNRPVAYYSLRLDTTVLGNVGCLRAVAAVALLLEKAQETVLGHDLTVNVPHAVATLLSLQGCQRFTIQRLNKYEAILLSPQMSL</sequence>
<reference evidence="2" key="3">
    <citation type="submission" date="2025-09" db="UniProtKB">
        <authorList>
            <consortium name="Ensembl"/>
        </authorList>
    </citation>
    <scope>IDENTIFICATION</scope>
</reference>
<dbReference type="InterPro" id="IPR043502">
    <property type="entry name" value="DNA/RNA_pol_sf"/>
</dbReference>
<dbReference type="InterPro" id="IPR051320">
    <property type="entry name" value="Viral_Replic_Matur_Polypro"/>
</dbReference>
<reference evidence="2" key="2">
    <citation type="submission" date="2025-08" db="UniProtKB">
        <authorList>
            <consortium name="Ensembl"/>
        </authorList>
    </citation>
    <scope>IDENTIFICATION</scope>
</reference>
<keyword evidence="3" id="KW-1185">Reference proteome</keyword>
<dbReference type="Pfam" id="PF17919">
    <property type="entry name" value="RT_RNaseH_2"/>
    <property type="match status" value="1"/>
</dbReference>
<dbReference type="Proteomes" id="UP000472272">
    <property type="component" value="Chromosome 18"/>
</dbReference>
<reference evidence="2 3" key="1">
    <citation type="journal article" date="2019" name="Proc. Natl. Acad. Sci. U.S.A.">
        <title>Regulatory changes in pterin and carotenoid genes underlie balanced color polymorphisms in the wall lizard.</title>
        <authorList>
            <person name="Andrade P."/>
            <person name="Pinho C."/>
            <person name="Perez I de Lanuza G."/>
            <person name="Afonso S."/>
            <person name="Brejcha J."/>
            <person name="Rubin C.J."/>
            <person name="Wallerman O."/>
            <person name="Pereira P."/>
            <person name="Sabatino S.J."/>
            <person name="Bellati A."/>
            <person name="Pellitteri-Rosa D."/>
            <person name="Bosakova Z."/>
            <person name="Bunikis I."/>
            <person name="Carretero M.A."/>
            <person name="Feiner N."/>
            <person name="Marsik P."/>
            <person name="Pauperio F."/>
            <person name="Salvi D."/>
            <person name="Soler L."/>
            <person name="While G.M."/>
            <person name="Uller T."/>
            <person name="Font E."/>
            <person name="Andersson L."/>
            <person name="Carneiro M."/>
        </authorList>
    </citation>
    <scope>NUCLEOTIDE SEQUENCE</scope>
</reference>
<evidence type="ECO:0000259" key="1">
    <source>
        <dbReference type="Pfam" id="PF17919"/>
    </source>
</evidence>